<dbReference type="eggNOG" id="ENOG502RZ3W">
    <property type="taxonomic scope" value="Eukaryota"/>
</dbReference>
<dbReference type="PANTHER" id="PTHR35609">
    <property type="entry name" value="MACRO DOMAIN-CONTAINING PROTEIN"/>
    <property type="match status" value="1"/>
</dbReference>
<accession>A0A024U7R5</accession>
<evidence type="ECO:0000313" key="1">
    <source>
        <dbReference type="EMBL" id="ETW01897.1"/>
    </source>
</evidence>
<gene>
    <name evidence="1" type="ORF">H310_06452</name>
</gene>
<protein>
    <recommendedName>
        <fullName evidence="2">Macro domain-containing protein</fullName>
    </recommendedName>
</protein>
<name>A0A024U7R5_9STRA</name>
<organism evidence="1">
    <name type="scientific">Aphanomyces invadans</name>
    <dbReference type="NCBI Taxonomy" id="157072"/>
    <lineage>
        <taxon>Eukaryota</taxon>
        <taxon>Sar</taxon>
        <taxon>Stramenopiles</taxon>
        <taxon>Oomycota</taxon>
        <taxon>Saprolegniomycetes</taxon>
        <taxon>Saprolegniales</taxon>
        <taxon>Verrucalvaceae</taxon>
        <taxon>Aphanomyces</taxon>
    </lineage>
</organism>
<proteinExistence type="predicted"/>
<sequence>MAARCGRPANNDWFRALFGFRELDYAYDDVQGKFELLNDATVLRSTVNGKAYTIGTFECMSLGALRSAGRDTAVGGETTVRHEASRDVFLDHCDTNNKDALFQAASQLNCLEFMSPRCVPEQGVTRYNRDLTQGPACAIAAGPGTVYRNYFVPVGGRTGQTATSQVNNLDDVQAMLANDVHKYFDVVNGYTDSTSRQLGKLNTTVLCDDSMRGKLSDAIKIGLHWNVQVPFVARYMPVAATRPIHCVSQAYCSAISVGYSAASARDWAPFAKLVLEASYEATLWAGVLNYQRTGCNKVFLTAVGGGVFGNATEWIVDAIASAVAAVARCGLDVVLVHYRRVDESFQRDLAVALNRKGAGHL</sequence>
<dbReference type="EMBL" id="KI913962">
    <property type="protein sequence ID" value="ETW01897.1"/>
    <property type="molecule type" value="Genomic_DNA"/>
</dbReference>
<dbReference type="GeneID" id="20083502"/>
<dbReference type="RefSeq" id="XP_008869745.1">
    <property type="nucleotide sequence ID" value="XM_008871523.1"/>
</dbReference>
<evidence type="ECO:0008006" key="2">
    <source>
        <dbReference type="Google" id="ProtNLM"/>
    </source>
</evidence>
<reference evidence="1" key="1">
    <citation type="submission" date="2013-12" db="EMBL/GenBank/DDBJ databases">
        <title>The Genome Sequence of Aphanomyces invadans NJM9701.</title>
        <authorList>
            <consortium name="The Broad Institute Genomics Platform"/>
            <person name="Russ C."/>
            <person name="Tyler B."/>
            <person name="van West P."/>
            <person name="Dieguez-Uribeondo J."/>
            <person name="Young S.K."/>
            <person name="Zeng Q."/>
            <person name="Gargeya S."/>
            <person name="Fitzgerald M."/>
            <person name="Abouelleil A."/>
            <person name="Alvarado L."/>
            <person name="Chapman S.B."/>
            <person name="Gainer-Dewar J."/>
            <person name="Goldberg J."/>
            <person name="Griggs A."/>
            <person name="Gujja S."/>
            <person name="Hansen M."/>
            <person name="Howarth C."/>
            <person name="Imamovic A."/>
            <person name="Ireland A."/>
            <person name="Larimer J."/>
            <person name="McCowan C."/>
            <person name="Murphy C."/>
            <person name="Pearson M."/>
            <person name="Poon T.W."/>
            <person name="Priest M."/>
            <person name="Roberts A."/>
            <person name="Saif S."/>
            <person name="Shea T."/>
            <person name="Sykes S."/>
            <person name="Wortman J."/>
            <person name="Nusbaum C."/>
            <person name="Birren B."/>
        </authorList>
    </citation>
    <scope>NUCLEOTIDE SEQUENCE [LARGE SCALE GENOMIC DNA]</scope>
    <source>
        <strain evidence="1">NJM9701</strain>
    </source>
</reference>
<dbReference type="VEuPathDB" id="FungiDB:H310_06452"/>
<dbReference type="PANTHER" id="PTHR35609:SF1">
    <property type="entry name" value="MACRO DOMAIN-CONTAINING PROTEIN"/>
    <property type="match status" value="1"/>
</dbReference>
<dbReference type="AlphaFoldDB" id="A0A024U7R5"/>
<dbReference type="OrthoDB" id="5207264at2759"/>